<comment type="similarity">
    <text evidence="8 9">Belongs to the TRAP transporter small permease family.</text>
</comment>
<comment type="subunit">
    <text evidence="9">The complex comprises the extracytoplasmic solute receptor protein and the two transmembrane proteins.</text>
</comment>
<dbReference type="eggNOG" id="COG3090">
    <property type="taxonomic scope" value="Bacteria"/>
</dbReference>
<evidence type="ECO:0000259" key="10">
    <source>
        <dbReference type="Pfam" id="PF04290"/>
    </source>
</evidence>
<sequence>MDLINKVLDWLTRAATTLAAIGLFCMMVMVVLDIVLKYVLHQPIPGTLEMVSFYFMAVCAFLPFAYVQKTEHHIVMTLATDLMPPNVQRVLIAVGYLVGAAYLAVMTWASAGEALRMTLIGEATGATHFDVLIWPGRWCVPAGAGLMACWMILQAAKAFSKENDHV</sequence>
<comment type="caution">
    <text evidence="9">Lacks conserved residue(s) required for the propagation of feature annotation.</text>
</comment>
<keyword evidence="2 9" id="KW-0813">Transport</keyword>
<keyword evidence="4 9" id="KW-0997">Cell inner membrane</keyword>
<dbReference type="EMBL" id="AM902716">
    <property type="protein sequence ID" value="CAP41551.1"/>
    <property type="molecule type" value="Genomic_DNA"/>
</dbReference>
<dbReference type="GO" id="GO:0015740">
    <property type="term" value="P:C4-dicarboxylate transport"/>
    <property type="evidence" value="ECO:0007669"/>
    <property type="project" value="TreeGrafter"/>
</dbReference>
<protein>
    <recommendedName>
        <fullName evidence="9">TRAP transporter small permease protein</fullName>
    </recommendedName>
</protein>
<accession>A9ICC7</accession>
<comment type="subcellular location">
    <subcellularLocation>
        <location evidence="1 9">Cell inner membrane</location>
        <topology evidence="1 9">Multi-pass membrane protein</topology>
    </subcellularLocation>
</comment>
<dbReference type="GO" id="GO:0005886">
    <property type="term" value="C:plasma membrane"/>
    <property type="evidence" value="ECO:0007669"/>
    <property type="project" value="UniProtKB-SubCell"/>
</dbReference>
<dbReference type="PANTHER" id="PTHR35011">
    <property type="entry name" value="2,3-DIKETO-L-GULONATE TRAP TRANSPORTER SMALL PERMEASE PROTEIN YIAM"/>
    <property type="match status" value="1"/>
</dbReference>
<evidence type="ECO:0000256" key="2">
    <source>
        <dbReference type="ARBA" id="ARBA00022448"/>
    </source>
</evidence>
<reference evidence="11 12" key="1">
    <citation type="journal article" date="2008" name="BMC Genomics">
        <title>The missing link: Bordetella petrii is endowed with both the metabolic versatility of environmental bacteria and virulence traits of pathogenic Bordetellae.</title>
        <authorList>
            <person name="Gross R."/>
            <person name="Guzman C.A."/>
            <person name="Sebaihia M."/>
            <person name="Martins Dos Santos V.A."/>
            <person name="Pieper D.H."/>
            <person name="Koebnik R."/>
            <person name="Lechner M."/>
            <person name="Bartels D."/>
            <person name="Buhrmester J."/>
            <person name="Choudhuri J.V."/>
            <person name="Ebensen T."/>
            <person name="Gaigalat L."/>
            <person name="Herrmann S."/>
            <person name="Khachane A.N."/>
            <person name="Larisch C."/>
            <person name="Link S."/>
            <person name="Linke B."/>
            <person name="Meyer F."/>
            <person name="Mormann S."/>
            <person name="Nakunst D."/>
            <person name="Rueckert C."/>
            <person name="Schneiker-Bekel S."/>
            <person name="Schulze K."/>
            <person name="Vorhoelter F.J."/>
            <person name="Yevsa T."/>
            <person name="Engle J.T."/>
            <person name="Goldman W.E."/>
            <person name="Puehler A."/>
            <person name="Goebel U.B."/>
            <person name="Goesmann A."/>
            <person name="Bloecker H."/>
            <person name="Kaiser O."/>
            <person name="Martinez-Arias R."/>
        </authorList>
    </citation>
    <scope>NUCLEOTIDE SEQUENCE [LARGE SCALE GENOMIC DNA]</scope>
    <source>
        <strain evidence="12">ATCC BAA-461 / DSM 12804 / CCUG 43448 / CIP 107267 / Se-1111R</strain>
    </source>
</reference>
<keyword evidence="3" id="KW-1003">Cell membrane</keyword>
<evidence type="ECO:0000256" key="9">
    <source>
        <dbReference type="RuleBase" id="RU369079"/>
    </source>
</evidence>
<organism evidence="11 12">
    <name type="scientific">Bordetella petrii (strain ATCC BAA-461 / DSM 12804 / CCUG 43448 / CIP 107267 / Se-1111R)</name>
    <dbReference type="NCBI Taxonomy" id="340100"/>
    <lineage>
        <taxon>Bacteria</taxon>
        <taxon>Pseudomonadati</taxon>
        <taxon>Pseudomonadota</taxon>
        <taxon>Betaproteobacteria</taxon>
        <taxon>Burkholderiales</taxon>
        <taxon>Alcaligenaceae</taxon>
        <taxon>Bordetella</taxon>
    </lineage>
</organism>
<dbReference type="InterPro" id="IPR007387">
    <property type="entry name" value="TRAP_DctQ"/>
</dbReference>
<evidence type="ECO:0000256" key="3">
    <source>
        <dbReference type="ARBA" id="ARBA00022475"/>
    </source>
</evidence>
<name>A9ICC7_BORPD</name>
<keyword evidence="12" id="KW-1185">Reference proteome</keyword>
<keyword evidence="5 9" id="KW-0812">Transmembrane</keyword>
<comment type="function">
    <text evidence="9">Part of the tripartite ATP-independent periplasmic (TRAP) transport system.</text>
</comment>
<evidence type="ECO:0000313" key="11">
    <source>
        <dbReference type="EMBL" id="CAP41551.1"/>
    </source>
</evidence>
<evidence type="ECO:0000256" key="6">
    <source>
        <dbReference type="ARBA" id="ARBA00022989"/>
    </source>
</evidence>
<dbReference type="PANTHER" id="PTHR35011:SF10">
    <property type="entry name" value="TRAP TRANSPORTER SMALL PERMEASE PROTEIN"/>
    <property type="match status" value="1"/>
</dbReference>
<gene>
    <name evidence="11" type="ordered locus">Bpet1217</name>
</gene>
<feature type="domain" description="Tripartite ATP-independent periplasmic transporters DctQ component" evidence="10">
    <location>
        <begin position="26"/>
        <end position="159"/>
    </location>
</feature>
<dbReference type="STRING" id="94624.Bpet1217"/>
<evidence type="ECO:0000256" key="5">
    <source>
        <dbReference type="ARBA" id="ARBA00022692"/>
    </source>
</evidence>
<feature type="transmembrane region" description="Helical" evidence="9">
    <location>
        <begin position="15"/>
        <end position="36"/>
    </location>
</feature>
<evidence type="ECO:0000256" key="7">
    <source>
        <dbReference type="ARBA" id="ARBA00023136"/>
    </source>
</evidence>
<keyword evidence="7 9" id="KW-0472">Membrane</keyword>
<dbReference type="InterPro" id="IPR055348">
    <property type="entry name" value="DctQ"/>
</dbReference>
<evidence type="ECO:0000256" key="1">
    <source>
        <dbReference type="ARBA" id="ARBA00004429"/>
    </source>
</evidence>
<feature type="transmembrane region" description="Helical" evidence="9">
    <location>
        <begin position="48"/>
        <end position="67"/>
    </location>
</feature>
<dbReference type="Proteomes" id="UP000001225">
    <property type="component" value="Chromosome"/>
</dbReference>
<dbReference type="GO" id="GO:0022857">
    <property type="term" value="F:transmembrane transporter activity"/>
    <property type="evidence" value="ECO:0007669"/>
    <property type="project" value="UniProtKB-UniRule"/>
</dbReference>
<keyword evidence="6 9" id="KW-1133">Transmembrane helix</keyword>
<dbReference type="AlphaFoldDB" id="A9ICC7"/>
<dbReference type="KEGG" id="bpt:Bpet1217"/>
<proteinExistence type="inferred from homology"/>
<feature type="transmembrane region" description="Helical" evidence="9">
    <location>
        <begin position="87"/>
        <end position="109"/>
    </location>
</feature>
<evidence type="ECO:0000256" key="8">
    <source>
        <dbReference type="ARBA" id="ARBA00038436"/>
    </source>
</evidence>
<dbReference type="Pfam" id="PF04290">
    <property type="entry name" value="DctQ"/>
    <property type="match status" value="1"/>
</dbReference>
<evidence type="ECO:0000256" key="4">
    <source>
        <dbReference type="ARBA" id="ARBA00022519"/>
    </source>
</evidence>
<evidence type="ECO:0000313" key="12">
    <source>
        <dbReference type="Proteomes" id="UP000001225"/>
    </source>
</evidence>